<evidence type="ECO:0000313" key="13">
    <source>
        <dbReference type="Proteomes" id="UP000001072"/>
    </source>
</evidence>
<dbReference type="STRING" id="747676.F4S1N8"/>
<organism evidence="13">
    <name type="scientific">Melampsora larici-populina (strain 98AG31 / pathotype 3-4-7)</name>
    <name type="common">Poplar leaf rust fungus</name>
    <dbReference type="NCBI Taxonomy" id="747676"/>
    <lineage>
        <taxon>Eukaryota</taxon>
        <taxon>Fungi</taxon>
        <taxon>Dikarya</taxon>
        <taxon>Basidiomycota</taxon>
        <taxon>Pucciniomycotina</taxon>
        <taxon>Pucciniomycetes</taxon>
        <taxon>Pucciniales</taxon>
        <taxon>Melampsoraceae</taxon>
        <taxon>Melampsora</taxon>
    </lineage>
</organism>
<dbReference type="PANTHER" id="PTHR33753">
    <property type="entry name" value="1,4-BETA-D-GLUCAN CELLOBIOHYDROLASE B"/>
    <property type="match status" value="1"/>
</dbReference>
<evidence type="ECO:0000256" key="10">
    <source>
        <dbReference type="SAM" id="MobiDB-lite"/>
    </source>
</evidence>
<dbReference type="GO" id="GO:0016162">
    <property type="term" value="F:cellulose 1,4-beta-cellobiosidase activity"/>
    <property type="evidence" value="ECO:0007669"/>
    <property type="project" value="UniProtKB-EC"/>
</dbReference>
<evidence type="ECO:0000256" key="7">
    <source>
        <dbReference type="ARBA" id="ARBA00023295"/>
    </source>
</evidence>
<dbReference type="GO" id="GO:0030245">
    <property type="term" value="P:cellulose catabolic process"/>
    <property type="evidence" value="ECO:0007669"/>
    <property type="project" value="UniProtKB-KW"/>
</dbReference>
<evidence type="ECO:0000256" key="4">
    <source>
        <dbReference type="ARBA" id="ARBA00022801"/>
    </source>
</evidence>
<evidence type="ECO:0000256" key="6">
    <source>
        <dbReference type="ARBA" id="ARBA00023277"/>
    </source>
</evidence>
<dbReference type="VEuPathDB" id="FungiDB:MELLADRAFT_53600"/>
<dbReference type="InterPro" id="IPR037019">
    <property type="entry name" value="Glyco_hydro_7_sf"/>
</dbReference>
<name>F4S1N8_MELLP</name>
<evidence type="ECO:0000256" key="2">
    <source>
        <dbReference type="ARBA" id="ARBA00006044"/>
    </source>
</evidence>
<keyword evidence="7 9" id="KW-0326">Glycosidase</keyword>
<dbReference type="PANTHER" id="PTHR33753:SF2">
    <property type="entry name" value="GLYCOSIDE HYDROLASE FAMILY 7 PROTEIN"/>
    <property type="match status" value="1"/>
</dbReference>
<evidence type="ECO:0000256" key="11">
    <source>
        <dbReference type="SAM" id="SignalP"/>
    </source>
</evidence>
<dbReference type="InterPro" id="IPR001722">
    <property type="entry name" value="Glyco_hydro_7"/>
</dbReference>
<feature type="chain" id="PRO_5003321204" description="Glucanase" evidence="11">
    <location>
        <begin position="20"/>
        <end position="490"/>
    </location>
</feature>
<keyword evidence="13" id="KW-1185">Reference proteome</keyword>
<keyword evidence="8 9" id="KW-0624">Polysaccharide degradation</keyword>
<dbReference type="InterPro" id="IPR013320">
    <property type="entry name" value="ConA-like_dom_sf"/>
</dbReference>
<dbReference type="GeneID" id="18928871"/>
<evidence type="ECO:0000256" key="3">
    <source>
        <dbReference type="ARBA" id="ARBA00022729"/>
    </source>
</evidence>
<comment type="catalytic activity">
    <reaction evidence="1">
        <text>Hydrolysis of (1-&gt;4)-beta-D-glucosidic linkages in cellulose and cellotetraose, releasing cellobiose from the non-reducing ends of the chains.</text>
        <dbReference type="EC" id="3.2.1.91"/>
    </reaction>
</comment>
<dbReference type="EMBL" id="GL883138">
    <property type="protein sequence ID" value="EGG01475.1"/>
    <property type="molecule type" value="Genomic_DNA"/>
</dbReference>
<keyword evidence="4 9" id="KW-0378">Hydrolase</keyword>
<evidence type="ECO:0000256" key="5">
    <source>
        <dbReference type="ARBA" id="ARBA00023001"/>
    </source>
</evidence>
<comment type="similarity">
    <text evidence="2 9">Belongs to the glycosyl hydrolase 7 (cellulase C) family.</text>
</comment>
<dbReference type="OrthoDB" id="2495730at2759"/>
<feature type="signal peptide" evidence="11">
    <location>
        <begin position="1"/>
        <end position="19"/>
    </location>
</feature>
<keyword evidence="5 9" id="KW-0136">Cellulose degradation</keyword>
<dbReference type="CDD" id="cd07999">
    <property type="entry name" value="GH7_CBH_EG"/>
    <property type="match status" value="1"/>
</dbReference>
<dbReference type="eggNOG" id="ENOG502QPHV">
    <property type="taxonomic scope" value="Eukaryota"/>
</dbReference>
<dbReference type="KEGG" id="mlr:MELLADRAFT_53600"/>
<evidence type="ECO:0000256" key="9">
    <source>
        <dbReference type="RuleBase" id="RU361164"/>
    </source>
</evidence>
<dbReference type="EC" id="3.2.1.-" evidence="9"/>
<dbReference type="Pfam" id="PF00840">
    <property type="entry name" value="Glyco_hydro_7"/>
    <property type="match status" value="1"/>
</dbReference>
<keyword evidence="6" id="KW-0119">Carbohydrate metabolism</keyword>
<dbReference type="RefSeq" id="XP_007415325.1">
    <property type="nucleotide sequence ID" value="XM_007415263.1"/>
</dbReference>
<dbReference type="InParanoid" id="F4S1N8"/>
<dbReference type="SUPFAM" id="SSF49899">
    <property type="entry name" value="Concanavalin A-like lectins/glucanases"/>
    <property type="match status" value="1"/>
</dbReference>
<dbReference type="Gene3D" id="2.70.100.10">
    <property type="entry name" value="Glycoside hydrolase, family 7, domain"/>
    <property type="match status" value="1"/>
</dbReference>
<dbReference type="AlphaFoldDB" id="F4S1N8"/>
<accession>F4S1N8</accession>
<dbReference type="FunFam" id="2.70.100.10:FF:000001">
    <property type="entry name" value="Glucanase"/>
    <property type="match status" value="1"/>
</dbReference>
<sequence length="490" mass="52128">MLTLIVCALSLLAIPSTRAQQAGSKTPEVHPKVTVQQCSKGGSCKDLSLSITLDANWRWLRKIPGDGMKNCYTGQTWDTEVCADGAKCAESCALEGAEYVPNYGINTKGSSVSLKFVTKGKYATNVGSRVYLMADESKYQMFKLKNQEFSFDVDVSKIGCGLNGALYFSEMAEDGGMAKNPGNKAGAKFGTGYCDAQCPHDIKFIGGKANVDGWTPSKTDKNSGKGKLGACCNEMDIWEANSISQAFTPHPCSAPGLTVCEGAKCGDDPDNRYGGICDKDGCDFASYRLGAKDFYGPGKTVDSSKKMTVVTQFITTDKTAKGDLKEIRRLYVQNGKVISNSKTSIPKLEPAVDSITEGFCKAVKGIFGDKDDFNAKGGLKAMGESMDRGHVLVLSLWDDTSPAAMKWLSGNYPPGKGLETPGVARGTCSDESGDPKTVEAKSADATVEFSNIKFGDIDSTYAAAGGGEKVVEKQTAGEEKTVPPEGEQKA</sequence>
<reference evidence="13" key="1">
    <citation type="journal article" date="2011" name="Proc. Natl. Acad. Sci. U.S.A.">
        <title>Obligate biotrophy features unraveled by the genomic analysis of rust fungi.</title>
        <authorList>
            <person name="Duplessis S."/>
            <person name="Cuomo C.A."/>
            <person name="Lin Y.-C."/>
            <person name="Aerts A."/>
            <person name="Tisserant E."/>
            <person name="Veneault-Fourrey C."/>
            <person name="Joly D.L."/>
            <person name="Hacquard S."/>
            <person name="Amselem J."/>
            <person name="Cantarel B.L."/>
            <person name="Chiu R."/>
            <person name="Coutinho P.M."/>
            <person name="Feau N."/>
            <person name="Field M."/>
            <person name="Frey P."/>
            <person name="Gelhaye E."/>
            <person name="Goldberg J."/>
            <person name="Grabherr M.G."/>
            <person name="Kodira C.D."/>
            <person name="Kohler A."/>
            <person name="Kuees U."/>
            <person name="Lindquist E.A."/>
            <person name="Lucas S.M."/>
            <person name="Mago R."/>
            <person name="Mauceli E."/>
            <person name="Morin E."/>
            <person name="Murat C."/>
            <person name="Pangilinan J.L."/>
            <person name="Park R."/>
            <person name="Pearson M."/>
            <person name="Quesneville H."/>
            <person name="Rouhier N."/>
            <person name="Sakthikumar S."/>
            <person name="Salamov A.A."/>
            <person name="Schmutz J."/>
            <person name="Selles B."/>
            <person name="Shapiro H."/>
            <person name="Tanguay P."/>
            <person name="Tuskan G.A."/>
            <person name="Henrissat B."/>
            <person name="Van de Peer Y."/>
            <person name="Rouze P."/>
            <person name="Ellis J.G."/>
            <person name="Dodds P.N."/>
            <person name="Schein J.E."/>
            <person name="Zhong S."/>
            <person name="Hamelin R.C."/>
            <person name="Grigoriev I.V."/>
            <person name="Szabo L.J."/>
            <person name="Martin F."/>
        </authorList>
    </citation>
    <scope>NUCLEOTIDE SEQUENCE [LARGE SCALE GENOMIC DNA]</scope>
    <source>
        <strain evidence="13">98AG31 / pathotype 3-4-7</strain>
    </source>
</reference>
<proteinExistence type="inferred from homology"/>
<protein>
    <recommendedName>
        <fullName evidence="9">Glucanase</fullName>
        <ecNumber evidence="9">3.2.1.-</ecNumber>
    </recommendedName>
</protein>
<feature type="compositionally biased region" description="Basic and acidic residues" evidence="10">
    <location>
        <begin position="469"/>
        <end position="490"/>
    </location>
</feature>
<evidence type="ECO:0000313" key="12">
    <source>
        <dbReference type="EMBL" id="EGG01475.1"/>
    </source>
</evidence>
<gene>
    <name evidence="12" type="primary">MlpCel7A1.5</name>
    <name evidence="12" type="ORF">MELLADRAFT_53600</name>
</gene>
<feature type="region of interest" description="Disordered" evidence="10">
    <location>
        <begin position="418"/>
        <end position="441"/>
    </location>
</feature>
<dbReference type="HOGENOM" id="CLU_020817_3_2_1"/>
<keyword evidence="3 11" id="KW-0732">Signal</keyword>
<dbReference type="PRINTS" id="PR00734">
    <property type="entry name" value="GLHYDRLASE7"/>
</dbReference>
<evidence type="ECO:0000256" key="8">
    <source>
        <dbReference type="ARBA" id="ARBA00023326"/>
    </source>
</evidence>
<feature type="region of interest" description="Disordered" evidence="10">
    <location>
        <begin position="468"/>
        <end position="490"/>
    </location>
</feature>
<dbReference type="Proteomes" id="UP000001072">
    <property type="component" value="Unassembled WGS sequence"/>
</dbReference>
<evidence type="ECO:0000256" key="1">
    <source>
        <dbReference type="ARBA" id="ARBA00001641"/>
    </source>
</evidence>